<comment type="caution">
    <text evidence="1">The sequence shown here is derived from an EMBL/GenBank/DDBJ whole genome shotgun (WGS) entry which is preliminary data.</text>
</comment>
<proteinExistence type="predicted"/>
<name>A0ABM9B489_9BACT</name>
<gene>
    <name evidence="1" type="ORF">LEM8419_03065</name>
</gene>
<dbReference type="Proteomes" id="UP000837803">
    <property type="component" value="Unassembled WGS sequence"/>
</dbReference>
<evidence type="ECO:0000313" key="1">
    <source>
        <dbReference type="EMBL" id="CAH1002148.1"/>
    </source>
</evidence>
<dbReference type="SUPFAM" id="SSF82171">
    <property type="entry name" value="DPP6 N-terminal domain-like"/>
    <property type="match status" value="1"/>
</dbReference>
<protein>
    <submittedName>
        <fullName evidence="1">Uncharacterized protein</fullName>
    </submittedName>
</protein>
<evidence type="ECO:0000313" key="2">
    <source>
        <dbReference type="Proteomes" id="UP000837803"/>
    </source>
</evidence>
<organism evidence="1 2">
    <name type="scientific">Neolewinella maritima</name>
    <dbReference type="NCBI Taxonomy" id="1383882"/>
    <lineage>
        <taxon>Bacteria</taxon>
        <taxon>Pseudomonadati</taxon>
        <taxon>Bacteroidota</taxon>
        <taxon>Saprospiria</taxon>
        <taxon>Saprospirales</taxon>
        <taxon>Lewinellaceae</taxon>
        <taxon>Neolewinella</taxon>
    </lineage>
</organism>
<accession>A0ABM9B489</accession>
<sequence length="296" mass="33093">MLRFLLCLASCAFALGGLRGQAPPTQLYVFDIRLADTSVSLSNPRYLSGFNAQGYNNHPNWADRNLLYASIKLPDMVQPELYRFDLTTNTRERLTDTEAGEYSPKKMVGGSRISAVRQEFTGQDTVLRVWEFPADLSDNGKPVLPGVTGVGYYEWLNNAQLALYMVAQPNQLVLASTNGDATRTLATNTGRAFTRLNNGNLVYVDKNTTPWNLVEQNLYRLDDAPRVIAPMARETEDFILLPDGTFLAGSGSRLYRLDPRDGSGQWREVVDLSYYGFQRISRLAYNGQNQLAIVAE</sequence>
<reference evidence="1" key="1">
    <citation type="submission" date="2021-12" db="EMBL/GenBank/DDBJ databases">
        <authorList>
            <person name="Rodrigo-Torres L."/>
            <person name="Arahal R. D."/>
            <person name="Lucena T."/>
        </authorList>
    </citation>
    <scope>NUCLEOTIDE SEQUENCE</scope>
    <source>
        <strain evidence="1">CECT 8419</strain>
    </source>
</reference>
<dbReference type="RefSeq" id="WP_238752005.1">
    <property type="nucleotide sequence ID" value="NZ_CAKLPZ010000004.1"/>
</dbReference>
<keyword evidence="2" id="KW-1185">Reference proteome</keyword>
<dbReference type="EMBL" id="CAKLPZ010000004">
    <property type="protein sequence ID" value="CAH1002148.1"/>
    <property type="molecule type" value="Genomic_DNA"/>
</dbReference>